<dbReference type="Proteomes" id="UP000276133">
    <property type="component" value="Unassembled WGS sequence"/>
</dbReference>
<organism evidence="1 2">
    <name type="scientific">Brachionus plicatilis</name>
    <name type="common">Marine rotifer</name>
    <name type="synonym">Brachionus muelleri</name>
    <dbReference type="NCBI Taxonomy" id="10195"/>
    <lineage>
        <taxon>Eukaryota</taxon>
        <taxon>Metazoa</taxon>
        <taxon>Spiralia</taxon>
        <taxon>Gnathifera</taxon>
        <taxon>Rotifera</taxon>
        <taxon>Eurotatoria</taxon>
        <taxon>Monogononta</taxon>
        <taxon>Pseudotrocha</taxon>
        <taxon>Ploima</taxon>
        <taxon>Brachionidae</taxon>
        <taxon>Brachionus</taxon>
    </lineage>
</organism>
<dbReference type="AlphaFoldDB" id="A0A3M7TAD7"/>
<accession>A0A3M7TAD7</accession>
<name>A0A3M7TAD7_BRAPC</name>
<proteinExistence type="predicted"/>
<keyword evidence="2" id="KW-1185">Reference proteome</keyword>
<sequence length="68" mass="7915">MKKNILQQDYYECFAAINETIAFSVHNATKSFMNIVVKKSDFCHMNFLPFQSGLKKKSEFGLDLLNNY</sequence>
<reference evidence="1 2" key="1">
    <citation type="journal article" date="2018" name="Sci. Rep.">
        <title>Genomic signatures of local adaptation to the degree of environmental predictability in rotifers.</title>
        <authorList>
            <person name="Franch-Gras L."/>
            <person name="Hahn C."/>
            <person name="Garcia-Roger E.M."/>
            <person name="Carmona M.J."/>
            <person name="Serra M."/>
            <person name="Gomez A."/>
        </authorList>
    </citation>
    <scope>NUCLEOTIDE SEQUENCE [LARGE SCALE GENOMIC DNA]</scope>
    <source>
        <strain evidence="1">HYR1</strain>
    </source>
</reference>
<evidence type="ECO:0000313" key="2">
    <source>
        <dbReference type="Proteomes" id="UP000276133"/>
    </source>
</evidence>
<gene>
    <name evidence="1" type="ORF">BpHYR1_034433</name>
</gene>
<comment type="caution">
    <text evidence="1">The sequence shown here is derived from an EMBL/GenBank/DDBJ whole genome shotgun (WGS) entry which is preliminary data.</text>
</comment>
<dbReference type="EMBL" id="REGN01000033">
    <property type="protein sequence ID" value="RNA45073.1"/>
    <property type="molecule type" value="Genomic_DNA"/>
</dbReference>
<protein>
    <submittedName>
        <fullName evidence="1">Uncharacterized protein</fullName>
    </submittedName>
</protein>
<evidence type="ECO:0000313" key="1">
    <source>
        <dbReference type="EMBL" id="RNA45073.1"/>
    </source>
</evidence>